<keyword evidence="9" id="KW-1185">Reference proteome</keyword>
<dbReference type="Proteomes" id="UP000076976">
    <property type="component" value="Unassembled WGS sequence"/>
</dbReference>
<sequence length="359" mass="36530">MSTGPADLELGGPGGLRPSRRAVVSTAVVLVVVAIGLSWAKWWPYAHKIDGLVGTGAWSGSSPLDVARDAPSVWTGAWDFTVAYTQAVWKALLVGLVLAAGIDALVPRRWVQRLLTRRSTTSSGLLAGALSLPSMMCTCCAAPVAVSLRRSGVPAPSVVAYWLGNPVLNPAVLVFLALVGPWQWVAARLLVGLALVVGAAVLAGRLLPVRVTPPSGLVEEAKGEDDRPDGPVTRFARSLGRLSITLVPEYLLLVALVGAGAHLAPADLDLGAGPLALVALAVVALLVVIPTAGEIPVLLALAAAGASPWVLGLALLLLPSVSLPSLAMVGRALTWRVTAAVAGLTVASGVAAGAVIAVL</sequence>
<dbReference type="InterPro" id="IPR005524">
    <property type="entry name" value="DUF318"/>
</dbReference>
<feature type="transmembrane region" description="Helical" evidence="7">
    <location>
        <begin position="270"/>
        <end position="289"/>
    </location>
</feature>
<evidence type="ECO:0000256" key="2">
    <source>
        <dbReference type="ARBA" id="ARBA00006386"/>
    </source>
</evidence>
<comment type="caution">
    <text evidence="8">The sequence shown here is derived from an EMBL/GenBank/DDBJ whole genome shotgun (WGS) entry which is preliminary data.</text>
</comment>
<dbReference type="PANTHER" id="PTHR43299:SF1">
    <property type="entry name" value="UPF0718 PROTEIN YRAQ"/>
    <property type="match status" value="1"/>
</dbReference>
<feature type="transmembrane region" description="Helical" evidence="7">
    <location>
        <begin position="337"/>
        <end position="358"/>
    </location>
</feature>
<dbReference type="RefSeq" id="WP_068275143.1">
    <property type="nucleotide sequence ID" value="NZ_LQZG01000003.1"/>
</dbReference>
<dbReference type="STRING" id="262209.AWH69_10540"/>
<comment type="similarity">
    <text evidence="2">Belongs to the UPF0718 family.</text>
</comment>
<protein>
    <recommendedName>
        <fullName evidence="10">Permease</fullName>
    </recommendedName>
</protein>
<feature type="transmembrane region" description="Helical" evidence="7">
    <location>
        <begin position="185"/>
        <end position="207"/>
    </location>
</feature>
<proteinExistence type="inferred from homology"/>
<evidence type="ECO:0000256" key="1">
    <source>
        <dbReference type="ARBA" id="ARBA00004651"/>
    </source>
</evidence>
<evidence type="ECO:0000256" key="7">
    <source>
        <dbReference type="SAM" id="Phobius"/>
    </source>
</evidence>
<evidence type="ECO:0000256" key="3">
    <source>
        <dbReference type="ARBA" id="ARBA00022475"/>
    </source>
</evidence>
<evidence type="ECO:0000256" key="5">
    <source>
        <dbReference type="ARBA" id="ARBA00022989"/>
    </source>
</evidence>
<feature type="transmembrane region" description="Helical" evidence="7">
    <location>
        <begin position="244"/>
        <end position="264"/>
    </location>
</feature>
<keyword evidence="3" id="KW-1003">Cell membrane</keyword>
<evidence type="ECO:0008006" key="10">
    <source>
        <dbReference type="Google" id="ProtNLM"/>
    </source>
</evidence>
<keyword evidence="4 7" id="KW-0812">Transmembrane</keyword>
<evidence type="ECO:0000313" key="8">
    <source>
        <dbReference type="EMBL" id="OAB86848.1"/>
    </source>
</evidence>
<dbReference type="PANTHER" id="PTHR43299">
    <property type="entry name" value="UPF0718 PROTEIN YRAQ"/>
    <property type="match status" value="1"/>
</dbReference>
<dbReference type="AlphaFoldDB" id="A0A176QB25"/>
<accession>A0A176QB25</accession>
<dbReference type="GO" id="GO:0005886">
    <property type="term" value="C:plasma membrane"/>
    <property type="evidence" value="ECO:0007669"/>
    <property type="project" value="UniProtKB-SubCell"/>
</dbReference>
<evidence type="ECO:0000313" key="9">
    <source>
        <dbReference type="Proteomes" id="UP000076976"/>
    </source>
</evidence>
<reference evidence="8 9" key="1">
    <citation type="submission" date="2016-01" db="EMBL/GenBank/DDBJ databases">
        <title>Janibacter melonis strain CD11_4 genome sequencing and assembly.</title>
        <authorList>
            <person name="Nair G.R."/>
            <person name="Kaur G."/>
            <person name="Chander A.M."/>
            <person name="Mayilraj S."/>
        </authorList>
    </citation>
    <scope>NUCLEOTIDE SEQUENCE [LARGE SCALE GENOMIC DNA]</scope>
    <source>
        <strain evidence="8 9">CD11-4</strain>
    </source>
</reference>
<feature type="transmembrane region" description="Helical" evidence="7">
    <location>
        <begin position="22"/>
        <end position="40"/>
    </location>
</feature>
<name>A0A176QB25_9MICO</name>
<feature type="transmembrane region" description="Helical" evidence="7">
    <location>
        <begin position="126"/>
        <end position="146"/>
    </location>
</feature>
<dbReference type="EMBL" id="LQZG01000003">
    <property type="protein sequence ID" value="OAB86848.1"/>
    <property type="molecule type" value="Genomic_DNA"/>
</dbReference>
<gene>
    <name evidence="8" type="ORF">AWH69_10540</name>
</gene>
<organism evidence="8 9">
    <name type="scientific">Janibacter melonis</name>
    <dbReference type="NCBI Taxonomy" id="262209"/>
    <lineage>
        <taxon>Bacteria</taxon>
        <taxon>Bacillati</taxon>
        <taxon>Actinomycetota</taxon>
        <taxon>Actinomycetes</taxon>
        <taxon>Micrococcales</taxon>
        <taxon>Intrasporangiaceae</taxon>
        <taxon>Janibacter</taxon>
    </lineage>
</organism>
<feature type="transmembrane region" description="Helical" evidence="7">
    <location>
        <begin position="158"/>
        <end position="179"/>
    </location>
</feature>
<keyword evidence="6 7" id="KW-0472">Membrane</keyword>
<comment type="subcellular location">
    <subcellularLocation>
        <location evidence="1">Cell membrane</location>
        <topology evidence="1">Multi-pass membrane protein</topology>
    </subcellularLocation>
</comment>
<evidence type="ECO:0000256" key="6">
    <source>
        <dbReference type="ARBA" id="ARBA00023136"/>
    </source>
</evidence>
<evidence type="ECO:0000256" key="4">
    <source>
        <dbReference type="ARBA" id="ARBA00022692"/>
    </source>
</evidence>
<keyword evidence="5 7" id="KW-1133">Transmembrane helix</keyword>
<feature type="transmembrane region" description="Helical" evidence="7">
    <location>
        <begin position="87"/>
        <end position="106"/>
    </location>
</feature>
<dbReference type="Pfam" id="PF03773">
    <property type="entry name" value="ArsP_1"/>
    <property type="match status" value="1"/>
</dbReference>